<evidence type="ECO:0008006" key="4">
    <source>
        <dbReference type="Google" id="ProtNLM"/>
    </source>
</evidence>
<accession>A0ABX8CMF8</accession>
<keyword evidence="3" id="KW-1185">Reference proteome</keyword>
<dbReference type="Proteomes" id="UP000683310">
    <property type="component" value="Chromosome"/>
</dbReference>
<name>A0ABX8CMF8_9NOCA</name>
<feature type="chain" id="PRO_5046956251" description="Heme oxygenase" evidence="1">
    <location>
        <begin position="28"/>
        <end position="296"/>
    </location>
</feature>
<reference evidence="2 3" key="1">
    <citation type="submission" date="2021-04" db="EMBL/GenBank/DDBJ databases">
        <title>Nocardia tengchongensis.</title>
        <authorList>
            <person name="Zhuang k."/>
            <person name="Ran Y."/>
            <person name="Li W."/>
        </authorList>
    </citation>
    <scope>NUCLEOTIDE SEQUENCE [LARGE SCALE GENOMIC DNA]</scope>
    <source>
        <strain evidence="2 3">CFH S0057</strain>
    </source>
</reference>
<dbReference type="InterPro" id="IPR046037">
    <property type="entry name" value="DUF5995"/>
</dbReference>
<evidence type="ECO:0000313" key="2">
    <source>
        <dbReference type="EMBL" id="QVI20774.1"/>
    </source>
</evidence>
<organism evidence="2 3">
    <name type="scientific">Nocardia tengchongensis</name>
    <dbReference type="NCBI Taxonomy" id="2055889"/>
    <lineage>
        <taxon>Bacteria</taxon>
        <taxon>Bacillati</taxon>
        <taxon>Actinomycetota</taxon>
        <taxon>Actinomycetes</taxon>
        <taxon>Mycobacteriales</taxon>
        <taxon>Nocardiaceae</taxon>
        <taxon>Nocardia</taxon>
    </lineage>
</organism>
<gene>
    <name evidence="2" type="ORF">KHQ06_32535</name>
</gene>
<proteinExistence type="predicted"/>
<dbReference type="EMBL" id="CP074371">
    <property type="protein sequence ID" value="QVI20774.1"/>
    <property type="molecule type" value="Genomic_DNA"/>
</dbReference>
<protein>
    <recommendedName>
        <fullName evidence="4">Heme oxygenase</fullName>
    </recommendedName>
</protein>
<evidence type="ECO:0000313" key="3">
    <source>
        <dbReference type="Proteomes" id="UP000683310"/>
    </source>
</evidence>
<sequence>MVRATRLALALAVTTAIAASAAATAVAAEPAVPSGSAGIVAPAETGAARALTAAENAELVALSDPSTVTDLHDGQRRMERVAEMLSGAQDRRGIFVIFYRNILRDANPVLDQGNFGDPAWARAVSAEFFRIYLVNLHAHLTGGTVSPEWTRYYDLAADPSRSAGRVAAAALDAHLHIDFPEAIAATGTRADHARDFFALGDSLIAITNNITADLDAVYGAKLADFFHAYFVGPAVDSVLGENTTSYVMFQSVRGISFANGLALGSPALRDAAAVEMRVMYDTAETVFDGLEAANLI</sequence>
<keyword evidence="1" id="KW-0732">Signal</keyword>
<dbReference type="Pfam" id="PF19458">
    <property type="entry name" value="DUF5995"/>
    <property type="match status" value="1"/>
</dbReference>
<evidence type="ECO:0000256" key="1">
    <source>
        <dbReference type="SAM" id="SignalP"/>
    </source>
</evidence>
<feature type="signal peptide" evidence="1">
    <location>
        <begin position="1"/>
        <end position="27"/>
    </location>
</feature>